<dbReference type="Gene3D" id="3.60.10.10">
    <property type="entry name" value="Endonuclease/exonuclease/phosphatase"/>
    <property type="match status" value="1"/>
</dbReference>
<dbReference type="Proteomes" id="UP001623348">
    <property type="component" value="Unassembled WGS sequence"/>
</dbReference>
<dbReference type="EMBL" id="BAAFJT010000008">
    <property type="protein sequence ID" value="GAB0192599.1"/>
    <property type="molecule type" value="Genomic_DNA"/>
</dbReference>
<dbReference type="InterPro" id="IPR036691">
    <property type="entry name" value="Endo/exonu/phosph_ase_sf"/>
</dbReference>
<evidence type="ECO:0000313" key="2">
    <source>
        <dbReference type="Proteomes" id="UP001623348"/>
    </source>
</evidence>
<dbReference type="PANTHER" id="PTHR33395">
    <property type="entry name" value="TRANSCRIPTASE, PUTATIVE-RELATED-RELATED"/>
    <property type="match status" value="1"/>
</dbReference>
<accession>A0ABC9X4K1</accession>
<dbReference type="AlphaFoldDB" id="A0ABC9X4K1"/>
<gene>
    <name evidence="1" type="ORF">GRJ2_001725200</name>
</gene>
<comment type="caution">
    <text evidence="1">The sequence shown here is derived from an EMBL/GenBank/DDBJ whole genome shotgun (WGS) entry which is preliminary data.</text>
</comment>
<sequence length="187" mass="20609">MASFWGISQANQSSNKCSLAASQDENKNANHLKSVYGYGGSSCTPAPPGKPLGLITSLKCLCTNAHSMGNKQEELEICVWSQGHDLIAVTQTWWDSSHDWNAVKDGYILLGKGRPARRGGGVALYVREHLECIDLCLGVDEGRVKTLCVRKKGQANMSDTVVRVYYRPPDQEEEVDEAFYRQLEVAS</sequence>
<name>A0ABC9X4K1_GRUJA</name>
<dbReference type="SUPFAM" id="SSF56219">
    <property type="entry name" value="DNase I-like"/>
    <property type="match status" value="1"/>
</dbReference>
<protein>
    <submittedName>
        <fullName evidence="1">Uncharacterized protein</fullName>
    </submittedName>
</protein>
<organism evidence="1 2">
    <name type="scientific">Grus japonensis</name>
    <name type="common">Japanese crane</name>
    <name type="synonym">Red-crowned crane</name>
    <dbReference type="NCBI Taxonomy" id="30415"/>
    <lineage>
        <taxon>Eukaryota</taxon>
        <taxon>Metazoa</taxon>
        <taxon>Chordata</taxon>
        <taxon>Craniata</taxon>
        <taxon>Vertebrata</taxon>
        <taxon>Euteleostomi</taxon>
        <taxon>Archelosauria</taxon>
        <taxon>Archosauria</taxon>
        <taxon>Dinosauria</taxon>
        <taxon>Saurischia</taxon>
        <taxon>Theropoda</taxon>
        <taxon>Coelurosauria</taxon>
        <taxon>Aves</taxon>
        <taxon>Neognathae</taxon>
        <taxon>Neoaves</taxon>
        <taxon>Gruiformes</taxon>
        <taxon>Gruidae</taxon>
        <taxon>Grus</taxon>
    </lineage>
</organism>
<evidence type="ECO:0000313" key="1">
    <source>
        <dbReference type="EMBL" id="GAB0192599.1"/>
    </source>
</evidence>
<reference evidence="1 2" key="1">
    <citation type="submission" date="2024-06" db="EMBL/GenBank/DDBJ databases">
        <title>The draft genome of Grus japonensis, version 3.</title>
        <authorList>
            <person name="Nabeshima K."/>
            <person name="Suzuki S."/>
            <person name="Onuma M."/>
        </authorList>
    </citation>
    <scope>NUCLEOTIDE SEQUENCE [LARGE SCALE GENOMIC DNA]</scope>
    <source>
        <strain evidence="1 2">451A</strain>
    </source>
</reference>
<keyword evidence="2" id="KW-1185">Reference proteome</keyword>
<proteinExistence type="predicted"/>
<dbReference type="PANTHER" id="PTHR33395:SF22">
    <property type="entry name" value="REVERSE TRANSCRIPTASE DOMAIN-CONTAINING PROTEIN"/>
    <property type="match status" value="1"/>
</dbReference>